<dbReference type="EMBL" id="CP002209">
    <property type="protein sequence ID" value="ADN77592.1"/>
    <property type="molecule type" value="Genomic_DNA"/>
</dbReference>
<reference evidence="1 2" key="1">
    <citation type="journal article" date="2010" name="Stand. Genomic Sci.">
        <title>Complete genome sequence of Ferrimonas balearica type strain (PAT).</title>
        <authorList>
            <person name="Nolan M."/>
            <person name="Sikorski J."/>
            <person name="Davenport K."/>
            <person name="Lucas S."/>
            <person name="Glavina Del Rio T."/>
            <person name="Tice H."/>
            <person name="Cheng J."/>
            <person name="Goodwin L."/>
            <person name="Pitluck S."/>
            <person name="Liolios K."/>
            <person name="Ivanova N."/>
            <person name="Mavromatis K."/>
            <person name="Ovchinnikova G."/>
            <person name="Pati A."/>
            <person name="Chen A."/>
            <person name="Palaniappan K."/>
            <person name="Land M."/>
            <person name="Hauser L."/>
            <person name="Chang Y."/>
            <person name="Jeffries C."/>
            <person name="Tapia R."/>
            <person name="Brettin T."/>
            <person name="Detter J."/>
            <person name="Han C."/>
            <person name="Yasawong M."/>
            <person name="Rohde M."/>
            <person name="Tindall B."/>
            <person name="Goker M."/>
            <person name="Woyke T."/>
            <person name="Bristow J."/>
            <person name="Eisen J."/>
            <person name="Markowitz V."/>
            <person name="Hugenholtz P."/>
            <person name="Kyrpides N."/>
            <person name="Klenk H."/>
            <person name="Lapidus A."/>
        </authorList>
    </citation>
    <scope>NUCLEOTIDE SEQUENCE [LARGE SCALE GENOMIC DNA]</scope>
    <source>
        <strain evidence="2">DSM 9799 / CCM 4581 / KCTC 23876 / PAT</strain>
    </source>
</reference>
<dbReference type="AlphaFoldDB" id="E1SM83"/>
<protein>
    <recommendedName>
        <fullName evidence="3">TIGR02444 family protein</fullName>
    </recommendedName>
</protein>
<dbReference type="STRING" id="550540.Fbal_3394"/>
<dbReference type="GeneID" id="67183609"/>
<dbReference type="InterPro" id="IPR012659">
    <property type="entry name" value="CHP02444"/>
</dbReference>
<name>E1SM83_FERBD</name>
<dbReference type="KEGG" id="fbl:Fbal_3394"/>
<sequence length="164" mass="19028">MQITAEQYWQFSERVWQQHGARQTALELQDQHGLEPNLLLLALLLEQHGQFLEEGQFRLLRDAQAQWCEKMLAPYRQLRRLARNNLPTESYQQMLEVELVMEKRSQQLMLKALNHLRVQSSGDNLTACLRAQDIDPLALPGPMLEQLTHLFRSSEPDLPDTLAG</sequence>
<evidence type="ECO:0000313" key="1">
    <source>
        <dbReference type="EMBL" id="ADN77592.1"/>
    </source>
</evidence>
<dbReference type="RefSeq" id="WP_013346898.1">
    <property type="nucleotide sequence ID" value="NC_014541.1"/>
</dbReference>
<gene>
    <name evidence="1" type="ordered locus">Fbal_3394</name>
</gene>
<evidence type="ECO:0008006" key="3">
    <source>
        <dbReference type="Google" id="ProtNLM"/>
    </source>
</evidence>
<dbReference type="HOGENOM" id="CLU_1712034_0_0_6"/>
<keyword evidence="2" id="KW-1185">Reference proteome</keyword>
<organism evidence="1 2">
    <name type="scientific">Ferrimonas balearica (strain DSM 9799 / CCM 4581 / KCTC 23876 / PAT)</name>
    <dbReference type="NCBI Taxonomy" id="550540"/>
    <lineage>
        <taxon>Bacteria</taxon>
        <taxon>Pseudomonadati</taxon>
        <taxon>Pseudomonadota</taxon>
        <taxon>Gammaproteobacteria</taxon>
        <taxon>Alteromonadales</taxon>
        <taxon>Ferrimonadaceae</taxon>
        <taxon>Ferrimonas</taxon>
    </lineage>
</organism>
<dbReference type="OrthoDB" id="6398692at2"/>
<accession>E1SM83</accession>
<dbReference type="NCBIfam" id="TIGR02444">
    <property type="entry name" value="TIGR02444 family protein"/>
    <property type="match status" value="1"/>
</dbReference>
<evidence type="ECO:0000313" key="2">
    <source>
        <dbReference type="Proteomes" id="UP000006683"/>
    </source>
</evidence>
<dbReference type="Pfam" id="PF09523">
    <property type="entry name" value="DUF2390"/>
    <property type="match status" value="1"/>
</dbReference>
<proteinExistence type="predicted"/>
<dbReference type="Proteomes" id="UP000006683">
    <property type="component" value="Chromosome"/>
</dbReference>